<reference evidence="2" key="1">
    <citation type="submission" date="2012-04" db="EMBL/GenBank/DDBJ databases">
        <title>The Genome Sequence of Fusarium oxysporum melonis.</title>
        <authorList>
            <consortium name="The Broad Institute Genome Sequencing Platform"/>
            <person name="Ma L.-J."/>
            <person name="Gale L.R."/>
            <person name="Schwartz D.C."/>
            <person name="Zhou S."/>
            <person name="Corby-Kistler H."/>
            <person name="Young S.K."/>
            <person name="Zeng Q."/>
            <person name="Gargeya S."/>
            <person name="Fitzgerald M."/>
            <person name="Haas B."/>
            <person name="Abouelleil A."/>
            <person name="Alvarado L."/>
            <person name="Arachchi H.M."/>
            <person name="Berlin A."/>
            <person name="Brown A."/>
            <person name="Chapman S.B."/>
            <person name="Chen Z."/>
            <person name="Dunbar C."/>
            <person name="Freedman E."/>
            <person name="Gearin G."/>
            <person name="Goldberg J."/>
            <person name="Griggs A."/>
            <person name="Gujja S."/>
            <person name="Heiman D."/>
            <person name="Howarth C."/>
            <person name="Larson L."/>
            <person name="Lui A."/>
            <person name="MacDonald P.J.P."/>
            <person name="Montmayeur A."/>
            <person name="Murphy C."/>
            <person name="Neiman D."/>
            <person name="Pearson M."/>
            <person name="Priest M."/>
            <person name="Roberts A."/>
            <person name="Saif S."/>
            <person name="Shea T."/>
            <person name="Shenoy N."/>
            <person name="Sisk P."/>
            <person name="Stolte C."/>
            <person name="Sykes S."/>
            <person name="Wortman J."/>
            <person name="Nusbaum C."/>
            <person name="Birren B."/>
        </authorList>
    </citation>
    <scope>NUCLEOTIDE SEQUENCE</scope>
    <source>
        <strain evidence="2">26406</strain>
    </source>
</reference>
<sequence>MDFASYKPDQLRLLYMAYKKLGSEIYAELDPEGLLEHCNLQRATNMIPDLVHKIPNDRRAHICNKLDQAIAQRMECEKHYKYAPERKKQNHQTYISFLRKTQEQLSEWQQLEEEVQPAEETTKQEKETSAEDERADNVGPFPTPAQLDFLDFLEIVVGIAEKAAALWVDVAHHKLPSWVASTLSNILLREAENVVNITRLLDIDGESTPWDASKSTPQLTQKWVETMDGISDAGAAWHKLVATVASFWPIVGPFLHGWLSELPFLTPPYFAYMLLHASKALQSSEMLNPTSVAQVPFVVLVGVYFCTLVVKDCQTDGTSGEVNCELLTAERNALCALLDESLAILPRMIAEQSLTDQQADESRQMIDKAKIWARDYADLISLGQIHNWARIQWFHWHVRIVASNTAPLQAFLYLCEKQRLEIPGSTDDEYEHLLGGLMTDSRIAPLLLRGGRPTTVSECVQALQNWCVMVEDSDATVSSVDFEERLIKRRELVTKSIQGRISDLLGIRIAECQYGLTRDIRARVSAREGNDDKALQRYLIWETGAPNCLKLEHALSKTLRELPEWKDRLAAAVQMRISASESYNEWRKKIIAVIDHGLHALAKNKPKMRVGFVKYEIPRSFEICILKLALKAPGHEESLKALFTDTFRPFEILSSSYADELFDMTMEGWLEVFNTFEIESLSREFLVEQTARLFCLQQLSQGTDHRQKKKKNKTPRKANNKLQDKDRKSQSEVIGGLLKAFLEEARSVLEEVYGKSSRKTAGHAERKLQEFGIQDAATAV</sequence>
<name>W9ZAX6_FUSOX</name>
<dbReference type="HOGENOM" id="CLU_359038_0_0_1"/>
<feature type="region of interest" description="Disordered" evidence="1">
    <location>
        <begin position="704"/>
        <end position="730"/>
    </location>
</feature>
<dbReference type="OrthoDB" id="5105496at2759"/>
<proteinExistence type="predicted"/>
<accession>W9ZAX6</accession>
<protein>
    <submittedName>
        <fullName evidence="2">Uncharacterized protein</fullName>
    </submittedName>
</protein>
<evidence type="ECO:0000256" key="1">
    <source>
        <dbReference type="SAM" id="MobiDB-lite"/>
    </source>
</evidence>
<organism evidence="2">
    <name type="scientific">Fusarium oxysporum f. sp. melonis 26406</name>
    <dbReference type="NCBI Taxonomy" id="1089452"/>
    <lineage>
        <taxon>Eukaryota</taxon>
        <taxon>Fungi</taxon>
        <taxon>Dikarya</taxon>
        <taxon>Ascomycota</taxon>
        <taxon>Pezizomycotina</taxon>
        <taxon>Sordariomycetes</taxon>
        <taxon>Hypocreomycetidae</taxon>
        <taxon>Hypocreales</taxon>
        <taxon>Nectriaceae</taxon>
        <taxon>Fusarium</taxon>
        <taxon>Fusarium oxysporum species complex</taxon>
    </lineage>
</organism>
<dbReference type="VEuPathDB" id="FungiDB:FOMG_17928"/>
<dbReference type="Proteomes" id="UP000030703">
    <property type="component" value="Unassembled WGS sequence"/>
</dbReference>
<feature type="compositionally biased region" description="Basic residues" evidence="1">
    <location>
        <begin position="706"/>
        <end position="719"/>
    </location>
</feature>
<feature type="compositionally biased region" description="Basic and acidic residues" evidence="1">
    <location>
        <begin position="120"/>
        <end position="136"/>
    </location>
</feature>
<dbReference type="EMBL" id="JH659403">
    <property type="protein sequence ID" value="EXK25418.1"/>
    <property type="molecule type" value="Genomic_DNA"/>
</dbReference>
<dbReference type="AlphaFoldDB" id="W9ZAX6"/>
<reference evidence="2" key="2">
    <citation type="submission" date="2012-05" db="EMBL/GenBank/DDBJ databases">
        <title>Annotation of the Genome Sequence of Fusarium oxysporum f. sp. melonis 26406.</title>
        <authorList>
            <consortium name="The Broad Institute Genomics Platform"/>
            <person name="Ma L.-J."/>
            <person name="Corby-Kistler H."/>
            <person name="Broz K."/>
            <person name="Gale L.R."/>
            <person name="Jonkers W."/>
            <person name="O'Donnell K."/>
            <person name="Ploetz R."/>
            <person name="Steinberg C."/>
            <person name="Schwartz D.C."/>
            <person name="VanEtten H."/>
            <person name="Zhou S."/>
            <person name="Young S.K."/>
            <person name="Zeng Q."/>
            <person name="Gargeya S."/>
            <person name="Fitzgerald M."/>
            <person name="Abouelleil A."/>
            <person name="Alvarado L."/>
            <person name="Chapman S.B."/>
            <person name="Gainer-Dewar J."/>
            <person name="Goldberg J."/>
            <person name="Griggs A."/>
            <person name="Gujja S."/>
            <person name="Hansen M."/>
            <person name="Howarth C."/>
            <person name="Imamovic A."/>
            <person name="Ireland A."/>
            <person name="Larimer J."/>
            <person name="McCowan C."/>
            <person name="Murphy C."/>
            <person name="Pearson M."/>
            <person name="Poon T.W."/>
            <person name="Priest M."/>
            <person name="Roberts A."/>
            <person name="Saif S."/>
            <person name="Shea T."/>
            <person name="Sykes S."/>
            <person name="Wortman J."/>
            <person name="Nusbaum C."/>
            <person name="Birren B."/>
        </authorList>
    </citation>
    <scope>NUCLEOTIDE SEQUENCE</scope>
    <source>
        <strain evidence="2">26406</strain>
    </source>
</reference>
<evidence type="ECO:0000313" key="2">
    <source>
        <dbReference type="EMBL" id="EXK25418.1"/>
    </source>
</evidence>
<gene>
    <name evidence="2" type="ORF">FOMG_17928</name>
</gene>
<feature type="region of interest" description="Disordered" evidence="1">
    <location>
        <begin position="110"/>
        <end position="140"/>
    </location>
</feature>